<evidence type="ECO:0000256" key="4">
    <source>
        <dbReference type="ARBA" id="ARBA00012034"/>
    </source>
</evidence>
<dbReference type="NCBIfam" id="NF003556">
    <property type="entry name" value="PRK05222.1"/>
    <property type="match status" value="1"/>
</dbReference>
<keyword evidence="10" id="KW-0486">Methionine biosynthesis</keyword>
<protein>
    <recommendedName>
        <fullName evidence="4">5-methyltetrahydropteroyltriglutamate--homocysteine S-methyltransferase</fullName>
        <ecNumber evidence="4">2.1.1.14</ecNumber>
    </recommendedName>
</protein>
<comment type="caution">
    <text evidence="17">The sequence shown here is derived from an EMBL/GenBank/DDBJ whole genome shotgun (WGS) entry which is preliminary data.</text>
</comment>
<feature type="domain" description="Cobalamin-independent methionine synthase MetE N-terminal" evidence="16">
    <location>
        <begin position="3"/>
        <end position="316"/>
    </location>
</feature>
<feature type="binding site" evidence="12">
    <location>
        <begin position="465"/>
        <end position="467"/>
    </location>
    <ligand>
        <name>L-methionine</name>
        <dbReference type="ChEBI" id="CHEBI:57844"/>
    </ligand>
</feature>
<feature type="binding site" evidence="12">
    <location>
        <position position="18"/>
    </location>
    <ligand>
        <name>5-methyltetrahydropteroyltri-L-glutamate</name>
        <dbReference type="ChEBI" id="CHEBI:58207"/>
    </ligand>
</feature>
<organism evidence="17 18">
    <name type="scientific">Panicum virgatum</name>
    <name type="common">Blackwell switchgrass</name>
    <dbReference type="NCBI Taxonomy" id="38727"/>
    <lineage>
        <taxon>Eukaryota</taxon>
        <taxon>Viridiplantae</taxon>
        <taxon>Streptophyta</taxon>
        <taxon>Embryophyta</taxon>
        <taxon>Tracheophyta</taxon>
        <taxon>Spermatophyta</taxon>
        <taxon>Magnoliopsida</taxon>
        <taxon>Liliopsida</taxon>
        <taxon>Poales</taxon>
        <taxon>Poaceae</taxon>
        <taxon>PACMAD clade</taxon>
        <taxon>Panicoideae</taxon>
        <taxon>Panicodae</taxon>
        <taxon>Paniceae</taxon>
        <taxon>Panicinae</taxon>
        <taxon>Panicum</taxon>
        <taxon>Panicum sect. Hiantes</taxon>
    </lineage>
</organism>
<evidence type="ECO:0000256" key="8">
    <source>
        <dbReference type="ARBA" id="ARBA00022723"/>
    </source>
</evidence>
<feature type="binding site" evidence="12">
    <location>
        <begin position="465"/>
        <end position="467"/>
    </location>
    <ligand>
        <name>L-homocysteine</name>
        <dbReference type="ChEBI" id="CHEBI:58199"/>
    </ligand>
</feature>
<dbReference type="GO" id="GO:0003871">
    <property type="term" value="F:5-methyltetrahydropteroyltriglutamate-homocysteine S-methyltransferase activity"/>
    <property type="evidence" value="ECO:0007669"/>
    <property type="project" value="UniProtKB-EC"/>
</dbReference>
<dbReference type="FunFam" id="3.20.20.210:FF:000003">
    <property type="entry name" value="5-methyltetrahydropteroyltriglutamate--homocysteine methyltransferase"/>
    <property type="match status" value="1"/>
</dbReference>
<feature type="binding site" evidence="13">
    <location>
        <position position="699"/>
    </location>
    <ligand>
        <name>Zn(2+)</name>
        <dbReference type="ChEBI" id="CHEBI:29105"/>
        <label>1</label>
        <note>catalytic</note>
    </ligand>
</feature>
<evidence type="ECO:0000256" key="10">
    <source>
        <dbReference type="ARBA" id="ARBA00023167"/>
    </source>
</evidence>
<dbReference type="EC" id="2.1.1.14" evidence="4"/>
<dbReference type="FunFam" id="3.20.20.210:FF:000002">
    <property type="entry name" value="5-methyltetrahydropteroyltriglutamate--homocysteine methyltransferase"/>
    <property type="match status" value="1"/>
</dbReference>
<dbReference type="AlphaFoldDB" id="A0A8T0MG12"/>
<feature type="binding site" evidence="13">
    <location>
        <position position="761"/>
    </location>
    <ligand>
        <name>Zn(2+)</name>
        <dbReference type="ChEBI" id="CHEBI:29105"/>
        <label>1</label>
        <note>catalytic</note>
    </ligand>
</feature>
<dbReference type="InterPro" id="IPR002629">
    <property type="entry name" value="Met_Synth_C/arc"/>
</dbReference>
<dbReference type="InterPro" id="IPR013215">
    <property type="entry name" value="Cbl-indep_Met_Synth_N"/>
</dbReference>
<keyword evidence="9 13" id="KW-0862">Zinc</keyword>
<evidence type="ECO:0000259" key="15">
    <source>
        <dbReference type="Pfam" id="PF01717"/>
    </source>
</evidence>
<evidence type="ECO:0000256" key="13">
    <source>
        <dbReference type="PIRSR" id="PIRSR000382-2"/>
    </source>
</evidence>
<evidence type="ECO:0000256" key="12">
    <source>
        <dbReference type="PIRSR" id="PIRSR000382-1"/>
    </source>
</evidence>
<dbReference type="HAMAP" id="MF_00172">
    <property type="entry name" value="Meth_synth"/>
    <property type="match status" value="1"/>
</dbReference>
<evidence type="ECO:0000256" key="14">
    <source>
        <dbReference type="PIRSR" id="PIRSR000382-3"/>
    </source>
</evidence>
<keyword evidence="8 13" id="KW-0479">Metal-binding</keyword>
<comment type="function">
    <text evidence="1">Catalyzes the transfer of a methyl group from 5-methyltetrahydrofolate to homocysteine resulting in methionine formation.</text>
</comment>
<dbReference type="CDD" id="cd03312">
    <property type="entry name" value="CIMS_N_terminal_like"/>
    <property type="match status" value="1"/>
</dbReference>
<evidence type="ECO:0000259" key="16">
    <source>
        <dbReference type="Pfam" id="PF08267"/>
    </source>
</evidence>
<dbReference type="SUPFAM" id="SSF51726">
    <property type="entry name" value="UROD/MetE-like"/>
    <property type="match status" value="2"/>
</dbReference>
<evidence type="ECO:0000256" key="7">
    <source>
        <dbReference type="ARBA" id="ARBA00022679"/>
    </source>
</evidence>
<accession>A0A8T0MG12</accession>
<dbReference type="PIRSF" id="PIRSF000382">
    <property type="entry name" value="MeTrfase_B12_ind"/>
    <property type="match status" value="1"/>
</dbReference>
<keyword evidence="5" id="KW-0489">Methyltransferase</keyword>
<feature type="binding site" evidence="12">
    <location>
        <position position="633"/>
    </location>
    <ligand>
        <name>L-methionine</name>
        <dbReference type="ChEBI" id="CHEBI:57844"/>
    </ligand>
</feature>
<proteinExistence type="inferred from homology"/>
<feature type="active site" description="Proton donor" evidence="14">
    <location>
        <position position="729"/>
    </location>
</feature>
<evidence type="ECO:0000256" key="9">
    <source>
        <dbReference type="ARBA" id="ARBA00022833"/>
    </source>
</evidence>
<keyword evidence="6" id="KW-0028">Amino-acid biosynthesis</keyword>
<keyword evidence="18" id="KW-1185">Reference proteome</keyword>
<feature type="domain" description="Cobalamin-independent methionine synthase MetE C-terminal/archaeal" evidence="15">
    <location>
        <begin position="460"/>
        <end position="783"/>
    </location>
</feature>
<feature type="binding site" evidence="13">
    <location>
        <position position="677"/>
    </location>
    <ligand>
        <name>Zn(2+)</name>
        <dbReference type="ChEBI" id="CHEBI:29105"/>
        <label>1</label>
        <note>catalytic</note>
    </ligand>
</feature>
<feature type="binding site" evidence="12">
    <location>
        <position position="116"/>
    </location>
    <ligand>
        <name>5-methyltetrahydropteroyltri-L-glutamate</name>
        <dbReference type="ChEBI" id="CHEBI:58207"/>
    </ligand>
</feature>
<dbReference type="GO" id="GO:0032259">
    <property type="term" value="P:methylation"/>
    <property type="evidence" value="ECO:0007669"/>
    <property type="project" value="UniProtKB-KW"/>
</dbReference>
<evidence type="ECO:0000256" key="2">
    <source>
        <dbReference type="ARBA" id="ARBA00004681"/>
    </source>
</evidence>
<evidence type="ECO:0000256" key="5">
    <source>
        <dbReference type="ARBA" id="ARBA00022603"/>
    </source>
</evidence>
<dbReference type="CDD" id="cd03311">
    <property type="entry name" value="CIMS_C_terminal_like"/>
    <property type="match status" value="1"/>
</dbReference>
<evidence type="ECO:0000313" key="17">
    <source>
        <dbReference type="EMBL" id="KAG2536291.1"/>
    </source>
</evidence>
<feature type="binding site" evidence="12">
    <location>
        <position position="518"/>
    </location>
    <ligand>
        <name>L-methionine</name>
        <dbReference type="ChEBI" id="CHEBI:57844"/>
    </ligand>
</feature>
<dbReference type="Gene3D" id="3.20.20.210">
    <property type="match status" value="3"/>
</dbReference>
<feature type="binding site" evidence="12">
    <location>
        <position position="633"/>
    </location>
    <ligand>
        <name>L-homocysteine</name>
        <dbReference type="ChEBI" id="CHEBI:58199"/>
    </ligand>
</feature>
<feature type="binding site" evidence="13">
    <location>
        <position position="675"/>
    </location>
    <ligand>
        <name>Zn(2+)</name>
        <dbReference type="ChEBI" id="CHEBI:29105"/>
        <label>1</label>
        <note>catalytic</note>
    </ligand>
</feature>
<keyword evidence="7" id="KW-0808">Transferase</keyword>
<dbReference type="Proteomes" id="UP000823388">
    <property type="component" value="Chromosome 9N"/>
</dbReference>
<feature type="binding site" evidence="13">
    <location>
        <position position="690"/>
    </location>
    <ligand>
        <name>Zn(2+)</name>
        <dbReference type="ChEBI" id="CHEBI:29105"/>
        <label>1</label>
        <note>catalytic</note>
    </ligand>
</feature>
<name>A0A8T0MG12_PANVG</name>
<comment type="cofactor">
    <cofactor evidence="13">
        <name>Zn(2+)</name>
        <dbReference type="ChEBI" id="CHEBI:29105"/>
    </cofactor>
    <text evidence="13">Binds 2 Zn(2+) ions per subunit.</text>
</comment>
<gene>
    <name evidence="17" type="ORF">PVAP13_9NG179000</name>
</gene>
<comment type="similarity">
    <text evidence="3">Belongs to the vitamin-B12 independent methionine synthase family.</text>
</comment>
<evidence type="ECO:0000313" key="18">
    <source>
        <dbReference type="Proteomes" id="UP000823388"/>
    </source>
</evidence>
<dbReference type="GO" id="GO:0008705">
    <property type="term" value="F:methionine synthase activity"/>
    <property type="evidence" value="ECO:0007669"/>
    <property type="project" value="UniProtKB-ARBA"/>
</dbReference>
<dbReference type="EMBL" id="CM029054">
    <property type="protein sequence ID" value="KAG2536291.1"/>
    <property type="molecule type" value="Genomic_DNA"/>
</dbReference>
<sequence length="793" mass="87807">MASHIVGYPRMGPKRELKFALESFWDGKSSAEDLEKVATDLKSSIWKQMSEAGIKYIPSNTFSYYDQVLDTTAMLGAVPERYSWTGGEIGLSTYFSMARGNATVPAMEMTKWFDTNYHFIVPELGPSTKFSYASHKAVSEYKEAKALGIDTVPVLIGPVSYLLLSKPAKGVEKSFSLLSLLGSILPIYKEVVAELKAAGASWIQFDEPTLVKDLDAHELAAFSSAYAELESALSGLNVLIETYFADIPAESYKTLTSLSGVTAYGFDLIRGAKTLDLIRSSFPSGKYLFAGVVDGRNIWADDLAASLSTLQSLEAVAGKDKLVVSTSCSLMHTAVDLVNETKLDDEIKSWLAFAAQKVVEVNALAKALAGQKDEAYFAANAAALASRKSSPRVTNEEVQKAVSNRALLNECFFWMLVHINSKPEIHFLQAAALKGSDHRRATNVSARLDAQQKKLNLPVLPTTTIGSFPQTVELRRVRREYKAKKISEEEYVSAIKEEISKVVKIQEELDIDVLVHGEPERNDMVEYFGEQLSGFAFTANGWVQSYGSRCVKPPIIYGDVSRPNPMTVFWSKMAQSMTSRPMKGMLTGPVTILNWSFVRNDQPRFETCYQIALAIKKEVEDLEAAGIQVIQIDEAALREGLPLRKSEHAFYLDWAVHSFRITNCGVQDTTQIHTHMCYSNFNDIIHSIIDMDADVITIENSRSDEKLLSVFREGVKYGAGIGPGVYDIHSPRIPSTEEIADRINKMLAVLDTNILWVNPDCGLKTRKYTEVKPALTNMVSATKLIRTQLASAK</sequence>
<dbReference type="Pfam" id="PF01717">
    <property type="entry name" value="Meth_synt_2"/>
    <property type="match status" value="1"/>
</dbReference>
<comment type="catalytic activity">
    <reaction evidence="11">
        <text>5-methyltetrahydropteroyltri-L-glutamate + L-homocysteine = tetrahydropteroyltri-L-glutamate + L-methionine</text>
        <dbReference type="Rhea" id="RHEA:21196"/>
        <dbReference type="ChEBI" id="CHEBI:57844"/>
        <dbReference type="ChEBI" id="CHEBI:58140"/>
        <dbReference type="ChEBI" id="CHEBI:58199"/>
        <dbReference type="ChEBI" id="CHEBI:58207"/>
        <dbReference type="EC" id="2.1.1.14"/>
    </reaction>
</comment>
<dbReference type="PANTHER" id="PTHR30519">
    <property type="entry name" value="5-METHYLTETRAHYDROPTEROYLTRIGLUTAMATE--HOMOCYSTEINE METHYLTRANSFERASE"/>
    <property type="match status" value="1"/>
</dbReference>
<dbReference type="Pfam" id="PF08267">
    <property type="entry name" value="Meth_synt_1"/>
    <property type="match status" value="1"/>
</dbReference>
<dbReference type="GO" id="GO:0008270">
    <property type="term" value="F:zinc ion binding"/>
    <property type="evidence" value="ECO:0007669"/>
    <property type="project" value="InterPro"/>
</dbReference>
<evidence type="ECO:0000256" key="1">
    <source>
        <dbReference type="ARBA" id="ARBA00002777"/>
    </source>
</evidence>
<evidence type="ECO:0000256" key="6">
    <source>
        <dbReference type="ARBA" id="ARBA00022605"/>
    </source>
</evidence>
<feature type="binding site" evidence="13">
    <location>
        <position position="686"/>
    </location>
    <ligand>
        <name>Zn(2+)</name>
        <dbReference type="ChEBI" id="CHEBI:29105"/>
        <label>1</label>
        <note>catalytic</note>
    </ligand>
</feature>
<dbReference type="InterPro" id="IPR038071">
    <property type="entry name" value="UROD/MetE-like_sf"/>
</dbReference>
<feature type="binding site" evidence="12">
    <location>
        <position position="595"/>
    </location>
    <ligand>
        <name>5-methyltetrahydropteroyltri-L-glutamate</name>
        <dbReference type="ChEBI" id="CHEBI:58207"/>
    </ligand>
</feature>
<dbReference type="InterPro" id="IPR006276">
    <property type="entry name" value="Cobalamin-indep_Met_synthase"/>
</dbReference>
<evidence type="ECO:0000256" key="11">
    <source>
        <dbReference type="ARBA" id="ARBA00048690"/>
    </source>
</evidence>
<evidence type="ECO:0000256" key="3">
    <source>
        <dbReference type="ARBA" id="ARBA00009553"/>
    </source>
</evidence>
<feature type="binding site" evidence="12">
    <location>
        <begin position="549"/>
        <end position="550"/>
    </location>
    <ligand>
        <name>5-methyltetrahydropteroyltri-L-glutamate</name>
        <dbReference type="ChEBI" id="CHEBI:58207"/>
    </ligand>
</feature>
<reference evidence="17" key="1">
    <citation type="submission" date="2020-05" db="EMBL/GenBank/DDBJ databases">
        <title>WGS assembly of Panicum virgatum.</title>
        <authorList>
            <person name="Lovell J.T."/>
            <person name="Jenkins J."/>
            <person name="Shu S."/>
            <person name="Juenger T.E."/>
            <person name="Schmutz J."/>
        </authorList>
    </citation>
    <scope>NUCLEOTIDE SEQUENCE</scope>
    <source>
        <strain evidence="17">AP13</strain>
    </source>
</reference>
<comment type="pathway">
    <text evidence="2">Amino-acid biosynthesis; L-methionine biosynthesis via de novo pathway; L-methionine from L-homocysteine (MetE route): step 1/1.</text>
</comment>